<feature type="transmembrane region" description="Helical" evidence="7">
    <location>
        <begin position="312"/>
        <end position="330"/>
    </location>
</feature>
<keyword evidence="6 7" id="KW-0472">Membrane</keyword>
<dbReference type="InterPro" id="IPR020846">
    <property type="entry name" value="MFS_dom"/>
</dbReference>
<evidence type="ECO:0000256" key="2">
    <source>
        <dbReference type="ARBA" id="ARBA00022448"/>
    </source>
</evidence>
<keyword evidence="4 7" id="KW-0812">Transmembrane</keyword>
<dbReference type="Gene3D" id="1.20.1720.10">
    <property type="entry name" value="Multidrug resistance protein D"/>
    <property type="match status" value="1"/>
</dbReference>
<feature type="transmembrane region" description="Helical" evidence="7">
    <location>
        <begin position="206"/>
        <end position="228"/>
    </location>
</feature>
<feature type="transmembrane region" description="Helical" evidence="7">
    <location>
        <begin position="412"/>
        <end position="432"/>
    </location>
</feature>
<feature type="domain" description="Major facilitator superfamily (MFS) profile" evidence="8">
    <location>
        <begin position="21"/>
        <end position="479"/>
    </location>
</feature>
<dbReference type="PANTHER" id="PTHR23501">
    <property type="entry name" value="MAJOR FACILITATOR SUPERFAMILY"/>
    <property type="match status" value="1"/>
</dbReference>
<feature type="transmembrane region" description="Helical" evidence="7">
    <location>
        <begin position="454"/>
        <end position="475"/>
    </location>
</feature>
<dbReference type="Proteomes" id="UP000248887">
    <property type="component" value="Unassembled WGS sequence"/>
</dbReference>
<comment type="subcellular location">
    <subcellularLocation>
        <location evidence="1">Cell membrane</location>
        <topology evidence="1">Multi-pass membrane protein</topology>
    </subcellularLocation>
</comment>
<name>A0A2W5QWH1_ANCNO</name>
<organism evidence="9 10">
    <name type="scientific">Ancylobacter novellus</name>
    <name type="common">Thiobacillus novellus</name>
    <dbReference type="NCBI Taxonomy" id="921"/>
    <lineage>
        <taxon>Bacteria</taxon>
        <taxon>Pseudomonadati</taxon>
        <taxon>Pseudomonadota</taxon>
        <taxon>Alphaproteobacteria</taxon>
        <taxon>Hyphomicrobiales</taxon>
        <taxon>Xanthobacteraceae</taxon>
        <taxon>Ancylobacter</taxon>
    </lineage>
</organism>
<dbReference type="InterPro" id="IPR011701">
    <property type="entry name" value="MFS"/>
</dbReference>
<sequence length="493" mass="51085">MDARSPEATDAPLSHAEIRTIIIGVMLAMFLSALDQTIIATALPTIGASFGDLEGLSWVVTAYLLTGTAVTPLVGKLADIHGPRPVLLAAIVLFLIGSVICALAPGMMWLIGGRAVQGLGGGGLIALAQTIIGLLVAPRERGRYQGYFAVVFITSSIAGPVLGGFFAEHLHWSLIFWINVPLGIAAAAMSDRALRNLPAHHHPHRLDILGALLMCVATVALLLALSWGGTHFPWFSAPIVGLLAVSLLVWCAFGLRVATATEPLLPVEVLANQVVRTGVPSAAFAMGTLVGLSIQMPLYLEGVMRLTSSQSGLALIPLMGGVVFGATGAGRSMSRMTHYKRVPIIGLVASIASLLLVALWPHPLHVMTVVLAMGITGVGLGTVLPITTVAVQNAVPLPQMGTATGVVNFFRSLGSAVLTAGFGAIVIGMSGVEGSALLERLLAGTTQVTPLADAFQWMFAAAAASLGVSLIAMLAMEERPLRSGHASTPVLSE</sequence>
<proteinExistence type="predicted"/>
<feature type="transmembrane region" description="Helical" evidence="7">
    <location>
        <begin position="55"/>
        <end position="74"/>
    </location>
</feature>
<evidence type="ECO:0000256" key="3">
    <source>
        <dbReference type="ARBA" id="ARBA00022475"/>
    </source>
</evidence>
<evidence type="ECO:0000256" key="7">
    <source>
        <dbReference type="SAM" id="Phobius"/>
    </source>
</evidence>
<accession>A0A2W5QWH1</accession>
<dbReference type="AlphaFoldDB" id="A0A2W5QWH1"/>
<gene>
    <name evidence="9" type="ORF">DI549_14085</name>
</gene>
<dbReference type="CDD" id="cd17502">
    <property type="entry name" value="MFS_Azr1_MDR_like"/>
    <property type="match status" value="1"/>
</dbReference>
<dbReference type="InterPro" id="IPR036259">
    <property type="entry name" value="MFS_trans_sf"/>
</dbReference>
<dbReference type="PROSITE" id="PS50850">
    <property type="entry name" value="MFS"/>
    <property type="match status" value="1"/>
</dbReference>
<dbReference type="EMBL" id="QFQD01000045">
    <property type="protein sequence ID" value="PZQ81466.1"/>
    <property type="molecule type" value="Genomic_DNA"/>
</dbReference>
<evidence type="ECO:0000256" key="1">
    <source>
        <dbReference type="ARBA" id="ARBA00004651"/>
    </source>
</evidence>
<dbReference type="PRINTS" id="PR01036">
    <property type="entry name" value="TCRTETB"/>
</dbReference>
<feature type="transmembrane region" description="Helical" evidence="7">
    <location>
        <begin position="21"/>
        <end position="43"/>
    </location>
</feature>
<evidence type="ECO:0000256" key="4">
    <source>
        <dbReference type="ARBA" id="ARBA00022692"/>
    </source>
</evidence>
<reference evidence="9 10" key="1">
    <citation type="submission" date="2017-08" db="EMBL/GenBank/DDBJ databases">
        <title>Infants hospitalized years apart are colonized by the same room-sourced microbial strains.</title>
        <authorList>
            <person name="Brooks B."/>
            <person name="Olm M.R."/>
            <person name="Firek B.A."/>
            <person name="Baker R."/>
            <person name="Thomas B.C."/>
            <person name="Morowitz M.J."/>
            <person name="Banfield J.F."/>
        </authorList>
    </citation>
    <scope>NUCLEOTIDE SEQUENCE [LARGE SCALE GENOMIC DNA]</scope>
    <source>
        <strain evidence="9">S2_005_001_R2_27</strain>
    </source>
</reference>
<feature type="transmembrane region" description="Helical" evidence="7">
    <location>
        <begin position="234"/>
        <end position="258"/>
    </location>
</feature>
<feature type="transmembrane region" description="Helical" evidence="7">
    <location>
        <begin position="279"/>
        <end position="300"/>
    </location>
</feature>
<dbReference type="FunFam" id="1.20.1720.10:FF:000004">
    <property type="entry name" value="EmrB/QacA family drug resistance transporter"/>
    <property type="match status" value="1"/>
</dbReference>
<feature type="transmembrane region" description="Helical" evidence="7">
    <location>
        <begin position="118"/>
        <end position="137"/>
    </location>
</feature>
<keyword evidence="3" id="KW-1003">Cell membrane</keyword>
<dbReference type="SUPFAM" id="SSF103473">
    <property type="entry name" value="MFS general substrate transporter"/>
    <property type="match status" value="1"/>
</dbReference>
<protein>
    <submittedName>
        <fullName evidence="9">MFS transporter</fullName>
    </submittedName>
</protein>
<evidence type="ECO:0000259" key="8">
    <source>
        <dbReference type="PROSITE" id="PS50850"/>
    </source>
</evidence>
<evidence type="ECO:0000256" key="5">
    <source>
        <dbReference type="ARBA" id="ARBA00022989"/>
    </source>
</evidence>
<dbReference type="GO" id="GO:0022857">
    <property type="term" value="F:transmembrane transporter activity"/>
    <property type="evidence" value="ECO:0007669"/>
    <property type="project" value="InterPro"/>
</dbReference>
<dbReference type="GO" id="GO:0005886">
    <property type="term" value="C:plasma membrane"/>
    <property type="evidence" value="ECO:0007669"/>
    <property type="project" value="UniProtKB-SubCell"/>
</dbReference>
<feature type="transmembrane region" description="Helical" evidence="7">
    <location>
        <begin position="342"/>
        <end position="360"/>
    </location>
</feature>
<feature type="transmembrane region" description="Helical" evidence="7">
    <location>
        <begin position="172"/>
        <end position="194"/>
    </location>
</feature>
<comment type="caution">
    <text evidence="9">The sequence shown here is derived from an EMBL/GenBank/DDBJ whole genome shotgun (WGS) entry which is preliminary data.</text>
</comment>
<dbReference type="PANTHER" id="PTHR23501:SF197">
    <property type="entry name" value="COMD"/>
    <property type="match status" value="1"/>
</dbReference>
<keyword evidence="5 7" id="KW-1133">Transmembrane helix</keyword>
<evidence type="ECO:0000256" key="6">
    <source>
        <dbReference type="ARBA" id="ARBA00023136"/>
    </source>
</evidence>
<feature type="transmembrane region" description="Helical" evidence="7">
    <location>
        <begin position="86"/>
        <end position="112"/>
    </location>
</feature>
<feature type="transmembrane region" description="Helical" evidence="7">
    <location>
        <begin position="144"/>
        <end position="166"/>
    </location>
</feature>
<feature type="transmembrane region" description="Helical" evidence="7">
    <location>
        <begin position="366"/>
        <end position="391"/>
    </location>
</feature>
<evidence type="ECO:0000313" key="10">
    <source>
        <dbReference type="Proteomes" id="UP000248887"/>
    </source>
</evidence>
<evidence type="ECO:0000313" key="9">
    <source>
        <dbReference type="EMBL" id="PZQ81466.1"/>
    </source>
</evidence>
<keyword evidence="2" id="KW-0813">Transport</keyword>
<dbReference type="Pfam" id="PF07690">
    <property type="entry name" value="MFS_1"/>
    <property type="match status" value="1"/>
</dbReference>
<dbReference type="Gene3D" id="1.20.1250.20">
    <property type="entry name" value="MFS general substrate transporter like domains"/>
    <property type="match status" value="1"/>
</dbReference>